<dbReference type="GO" id="GO:0005829">
    <property type="term" value="C:cytosol"/>
    <property type="evidence" value="ECO:0007669"/>
    <property type="project" value="TreeGrafter"/>
</dbReference>
<evidence type="ECO:0000256" key="3">
    <source>
        <dbReference type="ARBA" id="ARBA00012153"/>
    </source>
</evidence>
<dbReference type="Gene3D" id="3.90.870.10">
    <property type="entry name" value="DHBP synthase"/>
    <property type="match status" value="1"/>
</dbReference>
<keyword evidence="6 12" id="KW-0479">Metal-binding</keyword>
<comment type="similarity">
    <text evidence="11 12">Belongs to the DHBP synthase family.</text>
</comment>
<dbReference type="InterPro" id="IPR000422">
    <property type="entry name" value="DHBP_synthase_RibB"/>
</dbReference>
<dbReference type="NCBIfam" id="TIGR00506">
    <property type="entry name" value="ribB"/>
    <property type="match status" value="1"/>
</dbReference>
<evidence type="ECO:0000256" key="9">
    <source>
        <dbReference type="ARBA" id="ARBA00023211"/>
    </source>
</evidence>
<dbReference type="OrthoDB" id="60371at2759"/>
<dbReference type="Proteomes" id="UP000439903">
    <property type="component" value="Unassembled WGS sequence"/>
</dbReference>
<dbReference type="Pfam" id="PF00926">
    <property type="entry name" value="DHBP_synthase"/>
    <property type="match status" value="1"/>
</dbReference>
<sequence>MKMKMQTKSKVRFDSIIDALKDFSEGKFVLVVDNEDRENEGDLIIAAEKVTTEKMAFMVRHTSGLICVPTTPERLDELQLPLMVPNNTEKMKTAYTISVDYKYNTTTGISAHDRALTARSLANPVITDPNDFNRPGHVFPLRYHEGGVLKRIGHTEASIDLCKISGLQPVGVICELVKDDGQMARRDDCREFADKHNLKLITIADLVQYRLDNGLLEI</sequence>
<evidence type="ECO:0000313" key="14">
    <source>
        <dbReference type="Proteomes" id="UP000439903"/>
    </source>
</evidence>
<comment type="function">
    <text evidence="12">Catalyzes the conversion of D-ribulose 5-phosphate to formate and 3,4-dihydroxy-2-butanone 4-phosphate.</text>
</comment>
<dbReference type="PANTHER" id="PTHR21327">
    <property type="entry name" value="GTP CYCLOHYDROLASE II-RELATED"/>
    <property type="match status" value="1"/>
</dbReference>
<keyword evidence="7 12" id="KW-0460">Magnesium</keyword>
<evidence type="ECO:0000256" key="4">
    <source>
        <dbReference type="ARBA" id="ARBA00018836"/>
    </source>
</evidence>
<organism evidence="13 14">
    <name type="scientific">Gigaspora margarita</name>
    <dbReference type="NCBI Taxonomy" id="4874"/>
    <lineage>
        <taxon>Eukaryota</taxon>
        <taxon>Fungi</taxon>
        <taxon>Fungi incertae sedis</taxon>
        <taxon>Mucoromycota</taxon>
        <taxon>Glomeromycotina</taxon>
        <taxon>Glomeromycetes</taxon>
        <taxon>Diversisporales</taxon>
        <taxon>Gigasporaceae</taxon>
        <taxon>Gigaspora</taxon>
    </lineage>
</organism>
<dbReference type="UniPathway" id="UPA00275">
    <property type="reaction ID" value="UER00399"/>
</dbReference>
<dbReference type="PANTHER" id="PTHR21327:SF18">
    <property type="entry name" value="3,4-DIHYDROXY-2-BUTANONE 4-PHOSPHATE SYNTHASE"/>
    <property type="match status" value="1"/>
</dbReference>
<evidence type="ECO:0000256" key="11">
    <source>
        <dbReference type="ARBA" id="ARBA00060730"/>
    </source>
</evidence>
<evidence type="ECO:0000256" key="7">
    <source>
        <dbReference type="ARBA" id="ARBA00022842"/>
    </source>
</evidence>
<dbReference type="SUPFAM" id="SSF55821">
    <property type="entry name" value="YrdC/RibB"/>
    <property type="match status" value="1"/>
</dbReference>
<dbReference type="InterPro" id="IPR017945">
    <property type="entry name" value="DHBP_synth_RibB-like_a/b_dom"/>
</dbReference>
<proteinExistence type="inferred from homology"/>
<evidence type="ECO:0000256" key="12">
    <source>
        <dbReference type="RuleBase" id="RU003843"/>
    </source>
</evidence>
<comment type="cofactor">
    <cofactor evidence="12">
        <name>Mg(2+)</name>
        <dbReference type="ChEBI" id="CHEBI:18420"/>
    </cofactor>
    <cofactor evidence="12">
        <name>Mn(2+)</name>
        <dbReference type="ChEBI" id="CHEBI:29035"/>
    </cofactor>
    <text evidence="12">Binds 2 divalent metal cations per subunit. Magnesium or manganese.</text>
</comment>
<gene>
    <name evidence="13" type="ORF">F8M41_025880</name>
</gene>
<evidence type="ECO:0000256" key="8">
    <source>
        <dbReference type="ARBA" id="ARBA00023206"/>
    </source>
</evidence>
<accession>A0A8H3XHX1</accession>
<comment type="catalytic activity">
    <reaction evidence="12">
        <text>D-ribulose 5-phosphate = (2S)-2-hydroxy-3-oxobutyl phosphate + formate + H(+)</text>
        <dbReference type="Rhea" id="RHEA:18457"/>
        <dbReference type="ChEBI" id="CHEBI:15378"/>
        <dbReference type="ChEBI" id="CHEBI:15740"/>
        <dbReference type="ChEBI" id="CHEBI:58121"/>
        <dbReference type="ChEBI" id="CHEBI:58830"/>
        <dbReference type="EC" id="4.1.99.12"/>
    </reaction>
</comment>
<dbReference type="GO" id="GO:0005758">
    <property type="term" value="C:mitochondrial intermembrane space"/>
    <property type="evidence" value="ECO:0007669"/>
    <property type="project" value="TreeGrafter"/>
</dbReference>
<reference evidence="13 14" key="1">
    <citation type="journal article" date="2019" name="Environ. Microbiol.">
        <title>At the nexus of three kingdoms: the genome of the mycorrhizal fungus Gigaspora margarita provides insights into plant, endobacterial and fungal interactions.</title>
        <authorList>
            <person name="Venice F."/>
            <person name="Ghignone S."/>
            <person name="Salvioli di Fossalunga A."/>
            <person name="Amselem J."/>
            <person name="Novero M."/>
            <person name="Xianan X."/>
            <person name="Sedzielewska Toro K."/>
            <person name="Morin E."/>
            <person name="Lipzen A."/>
            <person name="Grigoriev I.V."/>
            <person name="Henrissat B."/>
            <person name="Martin F.M."/>
            <person name="Bonfante P."/>
        </authorList>
    </citation>
    <scope>NUCLEOTIDE SEQUENCE [LARGE SCALE GENOMIC DNA]</scope>
    <source>
        <strain evidence="13 14">BEG34</strain>
    </source>
</reference>
<comment type="subunit">
    <text evidence="2 12">Homodimer.</text>
</comment>
<keyword evidence="8" id="KW-0318">Glutathionylation</keyword>
<dbReference type="GO" id="GO:0046872">
    <property type="term" value="F:metal ion binding"/>
    <property type="evidence" value="ECO:0007669"/>
    <property type="project" value="UniProtKB-KW"/>
</dbReference>
<evidence type="ECO:0000256" key="1">
    <source>
        <dbReference type="ARBA" id="ARBA00004904"/>
    </source>
</evidence>
<dbReference type="EC" id="4.1.99.12" evidence="3 12"/>
<evidence type="ECO:0000256" key="5">
    <source>
        <dbReference type="ARBA" id="ARBA00022619"/>
    </source>
</evidence>
<dbReference type="FunFam" id="3.90.870.10:FF:000002">
    <property type="entry name" value="3,4-dihydroxy-2-butanone 4-phosphate synthase"/>
    <property type="match status" value="1"/>
</dbReference>
<protein>
    <recommendedName>
        <fullName evidence="4 12">3,4-dihydroxy-2-butanone 4-phosphate synthase</fullName>
        <shortName evidence="12">DHBP synthase</shortName>
        <ecNumber evidence="3 12">4.1.99.12</ecNumber>
    </recommendedName>
</protein>
<keyword evidence="10 12" id="KW-0456">Lyase</keyword>
<dbReference type="GO" id="GO:0008686">
    <property type="term" value="F:3,4-dihydroxy-2-butanone-4-phosphate synthase activity"/>
    <property type="evidence" value="ECO:0007669"/>
    <property type="project" value="UniProtKB-EC"/>
</dbReference>
<dbReference type="EMBL" id="WTPW01000947">
    <property type="protein sequence ID" value="KAF0468027.1"/>
    <property type="molecule type" value="Genomic_DNA"/>
</dbReference>
<name>A0A8H3XHX1_GIGMA</name>
<evidence type="ECO:0000256" key="6">
    <source>
        <dbReference type="ARBA" id="ARBA00022723"/>
    </source>
</evidence>
<dbReference type="AlphaFoldDB" id="A0A8H3XHX1"/>
<keyword evidence="5 12" id="KW-0686">Riboflavin biosynthesis</keyword>
<evidence type="ECO:0000256" key="10">
    <source>
        <dbReference type="ARBA" id="ARBA00023239"/>
    </source>
</evidence>
<evidence type="ECO:0000256" key="2">
    <source>
        <dbReference type="ARBA" id="ARBA00011738"/>
    </source>
</evidence>
<evidence type="ECO:0000313" key="13">
    <source>
        <dbReference type="EMBL" id="KAF0468027.1"/>
    </source>
</evidence>
<keyword evidence="14" id="KW-1185">Reference proteome</keyword>
<comment type="caution">
    <text evidence="13">The sequence shown here is derived from an EMBL/GenBank/DDBJ whole genome shotgun (WGS) entry which is preliminary data.</text>
</comment>
<keyword evidence="9 12" id="KW-0464">Manganese</keyword>
<comment type="pathway">
    <text evidence="1 12">Cofactor biosynthesis; riboflavin biosynthesis; 2-hydroxy-3-oxobutyl phosphate from D-ribulose 5-phosphate: step 1/1.</text>
</comment>
<dbReference type="HAMAP" id="MF_00180">
    <property type="entry name" value="RibB"/>
    <property type="match status" value="1"/>
</dbReference>
<dbReference type="GO" id="GO:0009231">
    <property type="term" value="P:riboflavin biosynthetic process"/>
    <property type="evidence" value="ECO:0007669"/>
    <property type="project" value="UniProtKB-UniPathway"/>
</dbReference>